<evidence type="ECO:0000259" key="5">
    <source>
        <dbReference type="Pfam" id="PF00370"/>
    </source>
</evidence>
<accession>A0A369AVN5</accession>
<evidence type="ECO:0000313" key="8">
    <source>
        <dbReference type="Proteomes" id="UP000288197"/>
    </source>
</evidence>
<dbReference type="RefSeq" id="WP_114289700.1">
    <property type="nucleotide sequence ID" value="NZ_JBMAKV010000009.1"/>
</dbReference>
<evidence type="ECO:0000256" key="4">
    <source>
        <dbReference type="RuleBase" id="RU003733"/>
    </source>
</evidence>
<organism evidence="7 8">
    <name type="scientific">Vagococcus fluvialis</name>
    <dbReference type="NCBI Taxonomy" id="2738"/>
    <lineage>
        <taxon>Bacteria</taxon>
        <taxon>Bacillati</taxon>
        <taxon>Bacillota</taxon>
        <taxon>Bacilli</taxon>
        <taxon>Lactobacillales</taxon>
        <taxon>Enterococcaceae</taxon>
        <taxon>Vagococcus</taxon>
    </lineage>
</organism>
<proteinExistence type="inferred from homology"/>
<dbReference type="PANTHER" id="PTHR43095:SF2">
    <property type="entry name" value="GLUCONOKINASE"/>
    <property type="match status" value="1"/>
</dbReference>
<dbReference type="InterPro" id="IPR018484">
    <property type="entry name" value="FGGY_N"/>
</dbReference>
<dbReference type="InterPro" id="IPR018485">
    <property type="entry name" value="FGGY_C"/>
</dbReference>
<gene>
    <name evidence="7" type="ORF">CBF32_07475</name>
</gene>
<evidence type="ECO:0000256" key="1">
    <source>
        <dbReference type="ARBA" id="ARBA00009156"/>
    </source>
</evidence>
<comment type="caution">
    <text evidence="7">The sequence shown here is derived from an EMBL/GenBank/DDBJ whole genome shotgun (WGS) entry which is preliminary data.</text>
</comment>
<dbReference type="InterPro" id="IPR043129">
    <property type="entry name" value="ATPase_NBD"/>
</dbReference>
<dbReference type="AlphaFoldDB" id="A0A369AVN5"/>
<keyword evidence="3 4" id="KW-0418">Kinase</keyword>
<dbReference type="InterPro" id="IPR018483">
    <property type="entry name" value="Carb_kinase_FGGY_CS"/>
</dbReference>
<dbReference type="EMBL" id="NGJX01000006">
    <property type="protein sequence ID" value="RSU01825.1"/>
    <property type="molecule type" value="Genomic_DNA"/>
</dbReference>
<evidence type="ECO:0000256" key="2">
    <source>
        <dbReference type="ARBA" id="ARBA00022679"/>
    </source>
</evidence>
<dbReference type="Pfam" id="PF00370">
    <property type="entry name" value="FGGY_N"/>
    <property type="match status" value="1"/>
</dbReference>
<evidence type="ECO:0000259" key="6">
    <source>
        <dbReference type="Pfam" id="PF02782"/>
    </source>
</evidence>
<dbReference type="InterPro" id="IPR000577">
    <property type="entry name" value="Carb_kinase_FGGY"/>
</dbReference>
<dbReference type="PANTHER" id="PTHR43095">
    <property type="entry name" value="SUGAR KINASE"/>
    <property type="match status" value="1"/>
</dbReference>
<dbReference type="PIRSF" id="PIRSF000538">
    <property type="entry name" value="GlpK"/>
    <property type="match status" value="1"/>
</dbReference>
<dbReference type="OrthoDB" id="9805576at2"/>
<feature type="domain" description="Carbohydrate kinase FGGY C-terminal" evidence="6">
    <location>
        <begin position="248"/>
        <end position="417"/>
    </location>
</feature>
<keyword evidence="2 4" id="KW-0808">Transferase</keyword>
<dbReference type="GO" id="GO:0016773">
    <property type="term" value="F:phosphotransferase activity, alcohol group as acceptor"/>
    <property type="evidence" value="ECO:0007669"/>
    <property type="project" value="InterPro"/>
</dbReference>
<reference evidence="7 8" key="1">
    <citation type="submission" date="2017-05" db="EMBL/GenBank/DDBJ databases">
        <title>Vagococcus spp. assemblies.</title>
        <authorList>
            <person name="Gulvik C.A."/>
        </authorList>
    </citation>
    <scope>NUCLEOTIDE SEQUENCE [LARGE SCALE GENOMIC DNA]</scope>
    <source>
        <strain evidence="7 8">NCFB 2497</strain>
    </source>
</reference>
<dbReference type="GeneID" id="63146494"/>
<name>A0A369AVN5_9ENTE</name>
<dbReference type="Proteomes" id="UP000288197">
    <property type="component" value="Unassembled WGS sequence"/>
</dbReference>
<sequence>MHQLTIDVGTTQIKFTHFINKKEHLAKKFKVNTYYEKDGKVYQKPAEILESIKEGIEFFVNEKQIIDEIYFSTAMHSIMPVYERNTKEEMFIWLDQRSSKWVEAFKKTEKASEFYQKTGTPIYEMSPFCKIGYAKDKKKFNDVKQWIGLKEYLMDFFTNQLVVDYSVASTTGLFNSLTKEWDEEILAFLEIEEEKLASLVDTNWSTTISSEIAKELQLSPATKVFVGASDGCLASLGSYAANGTVNTVTIGTSGAVRKLSKTRELDPSGQSFCYYITDEYWVVGGATNNGGKVLEWASDLFYSSDSVFNHLDDILKKSPIGSRGVQFLPYISGERAPLWTSNVTGEFLGLRLGHDKEDFIRSVIEGILLNAKWIGEIINLDKRAISLSGGFFEDDLLVELAADILGRKCLISSYTEPSYGLLCLTSSLTDFRVLNSESIFCNEENNQLYEEYYQKFIKTVKTNNG</sequence>
<feature type="domain" description="Carbohydrate kinase FGGY N-terminal" evidence="5">
    <location>
        <begin position="4"/>
        <end position="237"/>
    </location>
</feature>
<protein>
    <submittedName>
        <fullName evidence="7">Uncharacterized protein</fullName>
    </submittedName>
</protein>
<evidence type="ECO:0000256" key="3">
    <source>
        <dbReference type="ARBA" id="ARBA00022777"/>
    </source>
</evidence>
<dbReference type="GO" id="GO:0016301">
    <property type="term" value="F:kinase activity"/>
    <property type="evidence" value="ECO:0007669"/>
    <property type="project" value="UniProtKB-KW"/>
</dbReference>
<dbReference type="CDD" id="cd07770">
    <property type="entry name" value="ASKHA_NBD_FGGY_GntK"/>
    <property type="match status" value="1"/>
</dbReference>
<dbReference type="PROSITE" id="PS00445">
    <property type="entry name" value="FGGY_KINASES_2"/>
    <property type="match status" value="1"/>
</dbReference>
<dbReference type="GO" id="GO:0005975">
    <property type="term" value="P:carbohydrate metabolic process"/>
    <property type="evidence" value="ECO:0007669"/>
    <property type="project" value="InterPro"/>
</dbReference>
<evidence type="ECO:0000313" key="7">
    <source>
        <dbReference type="EMBL" id="RSU01825.1"/>
    </source>
</evidence>
<dbReference type="Pfam" id="PF02782">
    <property type="entry name" value="FGGY_C"/>
    <property type="match status" value="1"/>
</dbReference>
<comment type="similarity">
    <text evidence="1 4">Belongs to the FGGY kinase family.</text>
</comment>
<keyword evidence="8" id="KW-1185">Reference proteome</keyword>
<dbReference type="Gene3D" id="3.30.420.40">
    <property type="match status" value="2"/>
</dbReference>
<dbReference type="InterPro" id="IPR050406">
    <property type="entry name" value="FGGY_Carb_Kinase"/>
</dbReference>
<dbReference type="SUPFAM" id="SSF53067">
    <property type="entry name" value="Actin-like ATPase domain"/>
    <property type="match status" value="2"/>
</dbReference>